<proteinExistence type="predicted"/>
<feature type="transmembrane region" description="Helical" evidence="1">
    <location>
        <begin position="138"/>
        <end position="160"/>
    </location>
</feature>
<protein>
    <submittedName>
        <fullName evidence="2">HupE/UreJ family protein</fullName>
    </submittedName>
</protein>
<keyword evidence="1" id="KW-1133">Transmembrane helix</keyword>
<keyword evidence="3" id="KW-1185">Reference proteome</keyword>
<evidence type="ECO:0000313" key="2">
    <source>
        <dbReference type="EMBL" id="MDE5420269.1"/>
    </source>
</evidence>
<dbReference type="Proteomes" id="UP001528920">
    <property type="component" value="Unassembled WGS sequence"/>
</dbReference>
<feature type="transmembrane region" description="Helical" evidence="1">
    <location>
        <begin position="167"/>
        <end position="185"/>
    </location>
</feature>
<sequence>MNAILSNLEIAFYHLISFSSFEPFMLLVLFGVTFQLRDWKAYLSLFLALTIGSIVGLLVCNLDILNLSTATIKLLLATAILAIGIQNLMVSNGSASTLRYNFFALLGIVLGIGIHLHYQRHSGSSFTIYPFIGYNLGATLSYLLISFVSMLLSSLTMLVFKTDRRSFNLVVSGIGIGIALVLIYLRY</sequence>
<feature type="transmembrane region" description="Helical" evidence="1">
    <location>
        <begin position="100"/>
        <end position="118"/>
    </location>
</feature>
<feature type="transmembrane region" description="Helical" evidence="1">
    <location>
        <begin position="12"/>
        <end position="34"/>
    </location>
</feature>
<feature type="transmembrane region" description="Helical" evidence="1">
    <location>
        <begin position="70"/>
        <end position="88"/>
    </location>
</feature>
<dbReference type="RefSeq" id="WP_275111600.1">
    <property type="nucleotide sequence ID" value="NZ_JAKJSC010000009.1"/>
</dbReference>
<organism evidence="2 3">
    <name type="scientific">Paralabilibaculum antarcticum</name>
    <dbReference type="NCBI Taxonomy" id="2912572"/>
    <lineage>
        <taxon>Bacteria</taxon>
        <taxon>Pseudomonadati</taxon>
        <taxon>Bacteroidota</taxon>
        <taxon>Bacteroidia</taxon>
        <taxon>Marinilabiliales</taxon>
        <taxon>Marinifilaceae</taxon>
        <taxon>Paralabilibaculum</taxon>
    </lineage>
</organism>
<feature type="transmembrane region" description="Helical" evidence="1">
    <location>
        <begin position="41"/>
        <end position="64"/>
    </location>
</feature>
<evidence type="ECO:0000313" key="3">
    <source>
        <dbReference type="Proteomes" id="UP001528920"/>
    </source>
</evidence>
<dbReference type="EMBL" id="JAKJSC010000009">
    <property type="protein sequence ID" value="MDE5420269.1"/>
    <property type="molecule type" value="Genomic_DNA"/>
</dbReference>
<keyword evidence="1" id="KW-0472">Membrane</keyword>
<evidence type="ECO:0000256" key="1">
    <source>
        <dbReference type="SAM" id="Phobius"/>
    </source>
</evidence>
<name>A0ABT5W111_9BACT</name>
<accession>A0ABT5W111</accession>
<gene>
    <name evidence="2" type="ORF">L3049_19935</name>
</gene>
<keyword evidence="1" id="KW-0812">Transmembrane</keyword>
<reference evidence="2 3" key="1">
    <citation type="submission" date="2022-01" db="EMBL/GenBank/DDBJ databases">
        <title>Labilibaculum sp. nov, a marine bacterium isolated from Antarctica.</title>
        <authorList>
            <person name="Dai W."/>
        </authorList>
    </citation>
    <scope>NUCLEOTIDE SEQUENCE [LARGE SCALE GENOMIC DNA]</scope>
    <source>
        <strain evidence="2 3">DW002</strain>
    </source>
</reference>
<comment type="caution">
    <text evidence="2">The sequence shown here is derived from an EMBL/GenBank/DDBJ whole genome shotgun (WGS) entry which is preliminary data.</text>
</comment>